<proteinExistence type="predicted"/>
<dbReference type="EMBL" id="VTUU01000005">
    <property type="protein sequence ID" value="KAA1173326.1"/>
    <property type="molecule type" value="Genomic_DNA"/>
</dbReference>
<evidence type="ECO:0000313" key="3">
    <source>
        <dbReference type="Proteomes" id="UP000323161"/>
    </source>
</evidence>
<organism evidence="2 3">
    <name type="scientific">Marinobacter salinexigens</name>
    <dbReference type="NCBI Taxonomy" id="2919747"/>
    <lineage>
        <taxon>Bacteria</taxon>
        <taxon>Pseudomonadati</taxon>
        <taxon>Pseudomonadota</taxon>
        <taxon>Gammaproteobacteria</taxon>
        <taxon>Pseudomonadales</taxon>
        <taxon>Marinobacteraceae</taxon>
        <taxon>Marinobacter</taxon>
    </lineage>
</organism>
<gene>
    <name evidence="2" type="ORF">FWJ25_12665</name>
</gene>
<feature type="transmembrane region" description="Helical" evidence="1">
    <location>
        <begin position="7"/>
        <end position="25"/>
    </location>
</feature>
<dbReference type="AlphaFoldDB" id="A0A5B0VF51"/>
<evidence type="ECO:0000256" key="1">
    <source>
        <dbReference type="SAM" id="Phobius"/>
    </source>
</evidence>
<reference evidence="2 3" key="1">
    <citation type="submission" date="2019-08" db="EMBL/GenBank/DDBJ databases">
        <title>Marinobacter ZYF650 sp. nov., a marine bacterium isolated from seawater of the Mariana trench.</title>
        <authorList>
            <person name="Ahmad W."/>
        </authorList>
    </citation>
    <scope>NUCLEOTIDE SEQUENCE [LARGE SCALE GENOMIC DNA]</scope>
    <source>
        <strain evidence="2 3">ZYF650</strain>
    </source>
</reference>
<comment type="caution">
    <text evidence="2">The sequence shown here is derived from an EMBL/GenBank/DDBJ whole genome shotgun (WGS) entry which is preliminary data.</text>
</comment>
<dbReference type="Proteomes" id="UP000323161">
    <property type="component" value="Unassembled WGS sequence"/>
</dbReference>
<dbReference type="RefSeq" id="WP_149600618.1">
    <property type="nucleotide sequence ID" value="NZ_VTUU01000005.1"/>
</dbReference>
<keyword evidence="1" id="KW-0472">Membrane</keyword>
<name>A0A5B0VF51_9GAMM</name>
<sequence length="62" mass="7026">MNPRHAFSIFLAVLIVPVALVFSGASLKAALLSVVMFWACLAIFFYPSITDYLKARKQERHR</sequence>
<keyword evidence="1" id="KW-1133">Transmembrane helix</keyword>
<evidence type="ECO:0000313" key="2">
    <source>
        <dbReference type="EMBL" id="KAA1173326.1"/>
    </source>
</evidence>
<keyword evidence="3" id="KW-1185">Reference proteome</keyword>
<protein>
    <submittedName>
        <fullName evidence="2">Uncharacterized protein</fullName>
    </submittedName>
</protein>
<feature type="transmembrane region" description="Helical" evidence="1">
    <location>
        <begin position="31"/>
        <end position="53"/>
    </location>
</feature>
<keyword evidence="1" id="KW-0812">Transmembrane</keyword>
<accession>A0A5B0VF51</accession>